<gene>
    <name evidence="8" type="primary">ccs1</name>
</gene>
<feature type="transmembrane region" description="Helical" evidence="6">
    <location>
        <begin position="118"/>
        <end position="142"/>
    </location>
</feature>
<evidence type="ECO:0000256" key="3">
    <source>
        <dbReference type="ARBA" id="ARBA00022748"/>
    </source>
</evidence>
<name>A0A0G2T3K5_9ROSI</name>
<dbReference type="PANTHER" id="PTHR31566">
    <property type="entry name" value="CYTOCHROME C BIOGENESIS PROTEIN CCS1, CHLOROPLASTIC"/>
    <property type="match status" value="1"/>
</dbReference>
<sequence length="559" mass="60518">MEALINPPITLNPSPPRRPLFSLSLSSRTHLLPRATSRTSPCNSQIRTLRFAVSCKIGTSRDGSAKSEDKNVSRKIMLSEIAPPPLAEEGGGGGGAPARRRGGVFEAARRLSRRVLTILSNLGLAIGEMFSIAALMALGTFIEQGEAPNFYFEKYPEDHPVLGFFTWRWILTLGFDHMFSSPVFLGLLVLLGTSLMACTYTTQIPIVKVARRWSFLSSSEAIRKQEFSDSLPRASVNDLGVLLMGAGYEVFSKGPSLYAFKGLAGRFAPIGVHLAMLLIMGGGTLSAVGSFKGSVTVPQGLNFVVGDVLGPLGFLSKPLDAFNTEVHVNKFYMDYYESGDVSQFHTDLSLYDINGKEVLRKTISVNDPLRYGGITIYQTDWSISALQVLKDGEGPFNLAMAPLQLNGGEKKLYGTILPLEDPNSTQVKGISMLARDLQSVVLYDQEGKFAGVRRPNSKLPIEIDGKKIEILDAIGSSGLDLKTDPGVPIVYAGFGALMLTTCISYLSHSQVWALQDGTTLVIGGKSNRAKVEFSSEVNRLLDRVPEIVDASPAKQSNGV</sequence>
<accession>A0A0G2T3K5</accession>
<dbReference type="InterPro" id="IPR007816">
    <property type="entry name" value="ResB-like_domain"/>
</dbReference>
<dbReference type="GO" id="GO:0017004">
    <property type="term" value="P:cytochrome complex assembly"/>
    <property type="evidence" value="ECO:0007669"/>
    <property type="project" value="UniProtKB-KW"/>
</dbReference>
<comment type="subcellular location">
    <subcellularLocation>
        <location evidence="1">Membrane</location>
        <topology evidence="1">Multi-pass membrane protein</topology>
    </subcellularLocation>
</comment>
<feature type="domain" description="ResB-like" evidence="7">
    <location>
        <begin position="124"/>
        <end position="384"/>
    </location>
</feature>
<dbReference type="HAMAP" id="MF_01392">
    <property type="entry name" value="CytC_Ccs1"/>
    <property type="match status" value="1"/>
</dbReference>
<evidence type="ECO:0000313" key="8">
    <source>
        <dbReference type="EMBL" id="AKF43168.1"/>
    </source>
</evidence>
<proteinExistence type="evidence at transcript level"/>
<keyword evidence="4 6" id="KW-1133">Transmembrane helix</keyword>
<organism evidence="8">
    <name type="scientific">Geranium incanum</name>
    <dbReference type="NCBI Taxonomy" id="1158081"/>
    <lineage>
        <taxon>Eukaryota</taxon>
        <taxon>Viridiplantae</taxon>
        <taxon>Streptophyta</taxon>
        <taxon>Embryophyta</taxon>
        <taxon>Tracheophyta</taxon>
        <taxon>Spermatophyta</taxon>
        <taxon>Magnoliopsida</taxon>
        <taxon>eudicotyledons</taxon>
        <taxon>Gunneridae</taxon>
        <taxon>Pentapetalae</taxon>
        <taxon>rosids</taxon>
        <taxon>malvids</taxon>
        <taxon>Geraniales</taxon>
        <taxon>Geraniaceae</taxon>
        <taxon>Geranium</taxon>
    </lineage>
</organism>
<protein>
    <submittedName>
        <fullName evidence="8">Cytochrome c biogenesis protein</fullName>
    </submittedName>
</protein>
<evidence type="ECO:0000256" key="1">
    <source>
        <dbReference type="ARBA" id="ARBA00004141"/>
    </source>
</evidence>
<evidence type="ECO:0000256" key="5">
    <source>
        <dbReference type="ARBA" id="ARBA00023136"/>
    </source>
</evidence>
<feature type="transmembrane region" description="Helical" evidence="6">
    <location>
        <begin position="270"/>
        <end position="291"/>
    </location>
</feature>
<dbReference type="InterPro" id="IPR023494">
    <property type="entry name" value="Cyt_c_bgen_Ccs1/CcsB/ResB"/>
</dbReference>
<evidence type="ECO:0000259" key="7">
    <source>
        <dbReference type="Pfam" id="PF05140"/>
    </source>
</evidence>
<dbReference type="Pfam" id="PF05140">
    <property type="entry name" value="ResB"/>
    <property type="match status" value="2"/>
</dbReference>
<dbReference type="AlphaFoldDB" id="A0A0G2T3K5"/>
<dbReference type="EMBL" id="KJ916644">
    <property type="protein sequence ID" value="AKF43168.1"/>
    <property type="molecule type" value="mRNA"/>
</dbReference>
<reference evidence="8" key="1">
    <citation type="submission" date="2014-05" db="EMBL/GenBank/DDBJ databases">
        <title>Coevolution between plastid and nuclear genomes in Geraniaceae.</title>
        <authorList>
            <person name="Zhang J."/>
            <person name="Ruhlman T.A."/>
            <person name="Sabir J."/>
            <person name="Blazier J.C."/>
            <person name="Jansen R.K."/>
        </authorList>
    </citation>
    <scope>NUCLEOTIDE SEQUENCE</scope>
</reference>
<keyword evidence="2 6" id="KW-0812">Transmembrane</keyword>
<evidence type="ECO:0000256" key="6">
    <source>
        <dbReference type="SAM" id="Phobius"/>
    </source>
</evidence>
<dbReference type="GO" id="GO:0016020">
    <property type="term" value="C:membrane"/>
    <property type="evidence" value="ECO:0007669"/>
    <property type="project" value="UniProtKB-SubCell"/>
</dbReference>
<keyword evidence="3" id="KW-0201">Cytochrome c-type biogenesis</keyword>
<feature type="domain" description="ResB-like" evidence="7">
    <location>
        <begin position="396"/>
        <end position="537"/>
    </location>
</feature>
<dbReference type="PANTHER" id="PTHR31566:SF0">
    <property type="entry name" value="CYTOCHROME C BIOGENESIS PROTEIN CCS1, CHLOROPLASTIC"/>
    <property type="match status" value="1"/>
</dbReference>
<evidence type="ECO:0000256" key="4">
    <source>
        <dbReference type="ARBA" id="ARBA00022989"/>
    </source>
</evidence>
<keyword evidence="5 6" id="KW-0472">Membrane</keyword>
<evidence type="ECO:0000256" key="2">
    <source>
        <dbReference type="ARBA" id="ARBA00022692"/>
    </source>
</evidence>